<dbReference type="EMBL" id="JAHRIO010024952">
    <property type="protein sequence ID" value="MEQ2166678.1"/>
    <property type="molecule type" value="Genomic_DNA"/>
</dbReference>
<evidence type="ECO:0000313" key="3">
    <source>
        <dbReference type="Proteomes" id="UP001476798"/>
    </source>
</evidence>
<dbReference type="Proteomes" id="UP001476798">
    <property type="component" value="Unassembled WGS sequence"/>
</dbReference>
<dbReference type="InterPro" id="IPR013537">
    <property type="entry name" value="AcCoA_COase_cen"/>
</dbReference>
<organism evidence="2 3">
    <name type="scientific">Goodea atripinnis</name>
    <dbReference type="NCBI Taxonomy" id="208336"/>
    <lineage>
        <taxon>Eukaryota</taxon>
        <taxon>Metazoa</taxon>
        <taxon>Chordata</taxon>
        <taxon>Craniata</taxon>
        <taxon>Vertebrata</taxon>
        <taxon>Euteleostomi</taxon>
        <taxon>Actinopterygii</taxon>
        <taxon>Neopterygii</taxon>
        <taxon>Teleostei</taxon>
        <taxon>Neoteleostei</taxon>
        <taxon>Acanthomorphata</taxon>
        <taxon>Ovalentaria</taxon>
        <taxon>Atherinomorphae</taxon>
        <taxon>Cyprinodontiformes</taxon>
        <taxon>Goodeidae</taxon>
        <taxon>Goodea</taxon>
    </lineage>
</organism>
<feature type="non-terminal residue" evidence="2">
    <location>
        <position position="1"/>
    </location>
</feature>
<gene>
    <name evidence="2" type="ORF">GOODEAATRI_030738</name>
</gene>
<reference evidence="2 3" key="1">
    <citation type="submission" date="2021-06" db="EMBL/GenBank/DDBJ databases">
        <authorList>
            <person name="Palmer J.M."/>
        </authorList>
    </citation>
    <scope>NUCLEOTIDE SEQUENCE [LARGE SCALE GENOMIC DNA]</scope>
    <source>
        <strain evidence="2 3">GA_2019</strain>
        <tissue evidence="2">Muscle</tissue>
    </source>
</reference>
<dbReference type="PANTHER" id="PTHR45728">
    <property type="entry name" value="ACETYL-COA CARBOXYLASE, ISOFORM A"/>
    <property type="match status" value="1"/>
</dbReference>
<name>A0ABV0N7W0_9TELE</name>
<evidence type="ECO:0000259" key="1">
    <source>
        <dbReference type="Pfam" id="PF08326"/>
    </source>
</evidence>
<evidence type="ECO:0000313" key="2">
    <source>
        <dbReference type="EMBL" id="MEQ2166678.1"/>
    </source>
</evidence>
<protein>
    <recommendedName>
        <fullName evidence="1">Acetyl-CoA carboxylase central domain-containing protein</fullName>
    </recommendedName>
</protein>
<sequence>LKEWVATLMKTLRDPSLPLLELQEIMTSVASRIPATVEKDIRKVMAQYASNITSVLCQFPSQRIANVLDSHAATLQRKADREIFFMNTQSIVQLVQRYRSGIRGYMKSVVLDLLKRYLQVEMQFQQAHYDKCVINLREQHKPDMSPVLDYIFSHAQVSKKNILVTMLIVRLFSSSTDGLLLLVFVAIRNIDVVCICVFA</sequence>
<dbReference type="InterPro" id="IPR049076">
    <property type="entry name" value="ACCA"/>
</dbReference>
<dbReference type="Pfam" id="PF08326">
    <property type="entry name" value="ACC_central"/>
    <property type="match status" value="1"/>
</dbReference>
<comment type="caution">
    <text evidence="2">The sequence shown here is derived from an EMBL/GenBank/DDBJ whole genome shotgun (WGS) entry which is preliminary data.</text>
</comment>
<proteinExistence type="predicted"/>
<feature type="domain" description="Acetyl-CoA carboxylase central" evidence="1">
    <location>
        <begin position="2"/>
        <end position="171"/>
    </location>
</feature>
<dbReference type="PANTHER" id="PTHR45728:SF1">
    <property type="entry name" value="ACETYL-COA CARBOXYLASE 2"/>
    <property type="match status" value="1"/>
</dbReference>
<accession>A0ABV0N7W0</accession>
<keyword evidence="3" id="KW-1185">Reference proteome</keyword>